<sequence>MKLENLPNFVVFMTFTICFTVLYSPRLIGSFLPILSVMYVQSLDFKIYSRAWIYQRIYSAGSISLMSISTAVANFKIHSLSFISEGPWVALGSWKSTTFLNAIEAINMISSVML</sequence>
<organism evidence="2 3">
    <name type="scientific">Penstemon smallii</name>
    <dbReference type="NCBI Taxonomy" id="265156"/>
    <lineage>
        <taxon>Eukaryota</taxon>
        <taxon>Viridiplantae</taxon>
        <taxon>Streptophyta</taxon>
        <taxon>Embryophyta</taxon>
        <taxon>Tracheophyta</taxon>
        <taxon>Spermatophyta</taxon>
        <taxon>Magnoliopsida</taxon>
        <taxon>eudicotyledons</taxon>
        <taxon>Gunneridae</taxon>
        <taxon>Pentapetalae</taxon>
        <taxon>asterids</taxon>
        <taxon>lamiids</taxon>
        <taxon>Lamiales</taxon>
        <taxon>Plantaginaceae</taxon>
        <taxon>Cheloneae</taxon>
        <taxon>Penstemon</taxon>
    </lineage>
</organism>
<proteinExistence type="predicted"/>
<evidence type="ECO:0008006" key="4">
    <source>
        <dbReference type="Google" id="ProtNLM"/>
    </source>
</evidence>
<accession>A0ABD3SWF4</accession>
<dbReference type="EMBL" id="JBJXBP010000005">
    <property type="protein sequence ID" value="KAL3828944.1"/>
    <property type="molecule type" value="Genomic_DNA"/>
</dbReference>
<reference evidence="2 3" key="1">
    <citation type="submission" date="2024-12" db="EMBL/GenBank/DDBJ databases">
        <title>The unique morphological basis and parallel evolutionary history of personate flowers in Penstemon.</title>
        <authorList>
            <person name="Depatie T.H."/>
            <person name="Wessinger C.A."/>
        </authorList>
    </citation>
    <scope>NUCLEOTIDE SEQUENCE [LARGE SCALE GENOMIC DNA]</scope>
    <source>
        <strain evidence="2">WTNN_2</strain>
        <tissue evidence="2">Leaf</tissue>
    </source>
</reference>
<keyword evidence="1" id="KW-0812">Transmembrane</keyword>
<dbReference type="AlphaFoldDB" id="A0ABD3SWF4"/>
<evidence type="ECO:0000313" key="2">
    <source>
        <dbReference type="EMBL" id="KAL3828944.1"/>
    </source>
</evidence>
<gene>
    <name evidence="2" type="ORF">ACJIZ3_017746</name>
</gene>
<keyword evidence="1" id="KW-0472">Membrane</keyword>
<keyword evidence="3" id="KW-1185">Reference proteome</keyword>
<evidence type="ECO:0000313" key="3">
    <source>
        <dbReference type="Proteomes" id="UP001634393"/>
    </source>
</evidence>
<feature type="transmembrane region" description="Helical" evidence="1">
    <location>
        <begin position="6"/>
        <end position="24"/>
    </location>
</feature>
<name>A0ABD3SWF4_9LAMI</name>
<comment type="caution">
    <text evidence="2">The sequence shown here is derived from an EMBL/GenBank/DDBJ whole genome shotgun (WGS) entry which is preliminary data.</text>
</comment>
<evidence type="ECO:0000256" key="1">
    <source>
        <dbReference type="SAM" id="Phobius"/>
    </source>
</evidence>
<keyword evidence="1" id="KW-1133">Transmembrane helix</keyword>
<protein>
    <recommendedName>
        <fullName evidence="4">NADH dehydrogenase subunit 5</fullName>
    </recommendedName>
</protein>
<dbReference type="Proteomes" id="UP001634393">
    <property type="component" value="Unassembled WGS sequence"/>
</dbReference>